<reference evidence="1" key="1">
    <citation type="journal article" date="2023" name="Plant J.">
        <title>Genome sequences and population genomics provide insights into the demographic history, inbreeding, and mutation load of two 'living fossil' tree species of Dipteronia.</title>
        <authorList>
            <person name="Feng Y."/>
            <person name="Comes H.P."/>
            <person name="Chen J."/>
            <person name="Zhu S."/>
            <person name="Lu R."/>
            <person name="Zhang X."/>
            <person name="Li P."/>
            <person name="Qiu J."/>
            <person name="Olsen K.M."/>
            <person name="Qiu Y."/>
        </authorList>
    </citation>
    <scope>NUCLEOTIDE SEQUENCE</scope>
    <source>
        <strain evidence="1">NBL</strain>
    </source>
</reference>
<evidence type="ECO:0008006" key="3">
    <source>
        <dbReference type="Google" id="ProtNLM"/>
    </source>
</evidence>
<proteinExistence type="predicted"/>
<organism evidence="1 2">
    <name type="scientific">Dipteronia sinensis</name>
    <dbReference type="NCBI Taxonomy" id="43782"/>
    <lineage>
        <taxon>Eukaryota</taxon>
        <taxon>Viridiplantae</taxon>
        <taxon>Streptophyta</taxon>
        <taxon>Embryophyta</taxon>
        <taxon>Tracheophyta</taxon>
        <taxon>Spermatophyta</taxon>
        <taxon>Magnoliopsida</taxon>
        <taxon>eudicotyledons</taxon>
        <taxon>Gunneridae</taxon>
        <taxon>Pentapetalae</taxon>
        <taxon>rosids</taxon>
        <taxon>malvids</taxon>
        <taxon>Sapindales</taxon>
        <taxon>Sapindaceae</taxon>
        <taxon>Hippocastanoideae</taxon>
        <taxon>Acereae</taxon>
        <taxon>Dipteronia</taxon>
    </lineage>
</organism>
<protein>
    <recommendedName>
        <fullName evidence="3">Reverse transcriptase</fullName>
    </recommendedName>
</protein>
<name>A0AAE0EIS2_9ROSI</name>
<sequence>MGEGKLPVRYLGVPLISSRLCASDCDTLLEKIIARINSWLSRNLSFAGRKNIYLWFDAWHPDEVLYEKYGYRVIYDAHSKLEARLDSVIQSGQWYWPAARSAHLDNIQSRLCMVPIGDEDKAKWNVSKTVCASTIYNIWRNRNALRHNNNPCIEEKLIQRIKWEVRIRFATKGVFGFSYLL</sequence>
<evidence type="ECO:0000313" key="2">
    <source>
        <dbReference type="Proteomes" id="UP001281410"/>
    </source>
</evidence>
<comment type="caution">
    <text evidence="1">The sequence shown here is derived from an EMBL/GenBank/DDBJ whole genome shotgun (WGS) entry which is preliminary data.</text>
</comment>
<gene>
    <name evidence="1" type="ORF">Dsin_001193</name>
</gene>
<dbReference type="PANTHER" id="PTHR33116">
    <property type="entry name" value="REVERSE TRANSCRIPTASE ZINC-BINDING DOMAIN-CONTAINING PROTEIN-RELATED-RELATED"/>
    <property type="match status" value="1"/>
</dbReference>
<dbReference type="AlphaFoldDB" id="A0AAE0EIS2"/>
<dbReference type="Proteomes" id="UP001281410">
    <property type="component" value="Unassembled WGS sequence"/>
</dbReference>
<accession>A0AAE0EIS2</accession>
<keyword evidence="2" id="KW-1185">Reference proteome</keyword>
<evidence type="ECO:0000313" key="1">
    <source>
        <dbReference type="EMBL" id="KAK3229312.1"/>
    </source>
</evidence>
<dbReference type="EMBL" id="JANJYJ010000001">
    <property type="protein sequence ID" value="KAK3229312.1"/>
    <property type="molecule type" value="Genomic_DNA"/>
</dbReference>
<dbReference type="PANTHER" id="PTHR33116:SF78">
    <property type="entry name" value="OS12G0587133 PROTEIN"/>
    <property type="match status" value="1"/>
</dbReference>